<proteinExistence type="predicted"/>
<evidence type="ECO:0000313" key="2">
    <source>
        <dbReference type="Proteomes" id="UP000327085"/>
    </source>
</evidence>
<gene>
    <name evidence="1" type="ORF">ALMOND_2B003868</name>
</gene>
<protein>
    <submittedName>
        <fullName evidence="1">PREDICTED: STRUBBELIG-RECEPTOR FAMILY 2</fullName>
    </submittedName>
</protein>
<evidence type="ECO:0000313" key="1">
    <source>
        <dbReference type="EMBL" id="VVA28682.1"/>
    </source>
</evidence>
<name>A0A5E4FLG1_PRUDU</name>
<sequence length="142" mass="16238">MFTVFIGVGLVLASNLNKGKRKLTDEEELGPQIQRFTNAPKDLDERFEKGRFMKQVEWQVVEGKDMNELNKKVNKLERRKKRPSPPMKKGVQLICQQPDEDFKDPDPDIYLQSAANSPGKAWVPPVWASPRADLAWASARKC</sequence>
<dbReference type="Proteomes" id="UP000327085">
    <property type="component" value="Chromosome 6"/>
</dbReference>
<dbReference type="InParanoid" id="A0A5E4FLG1"/>
<dbReference type="EMBL" id="CABIKO010000148">
    <property type="protein sequence ID" value="VVA28682.1"/>
    <property type="molecule type" value="Genomic_DNA"/>
</dbReference>
<dbReference type="AlphaFoldDB" id="A0A5E4FLG1"/>
<keyword evidence="1" id="KW-0675">Receptor</keyword>
<reference evidence="2" key="1">
    <citation type="journal article" date="2020" name="Plant J.">
        <title>Transposons played a major role in the diversification between the closely related almond and peach genomes: results from the almond genome sequence.</title>
        <authorList>
            <person name="Alioto T."/>
            <person name="Alexiou K.G."/>
            <person name="Bardil A."/>
            <person name="Barteri F."/>
            <person name="Castanera R."/>
            <person name="Cruz F."/>
            <person name="Dhingra A."/>
            <person name="Duval H."/>
            <person name="Fernandez I Marti A."/>
            <person name="Frias L."/>
            <person name="Galan B."/>
            <person name="Garcia J.L."/>
            <person name="Howad W."/>
            <person name="Gomez-Garrido J."/>
            <person name="Gut M."/>
            <person name="Julca I."/>
            <person name="Morata J."/>
            <person name="Puigdomenech P."/>
            <person name="Ribeca P."/>
            <person name="Rubio Cabetas M.J."/>
            <person name="Vlasova A."/>
            <person name="Wirthensohn M."/>
            <person name="Garcia-Mas J."/>
            <person name="Gabaldon T."/>
            <person name="Casacuberta J.M."/>
            <person name="Arus P."/>
        </authorList>
    </citation>
    <scope>NUCLEOTIDE SEQUENCE [LARGE SCALE GENOMIC DNA]</scope>
    <source>
        <strain evidence="2">cv. Texas</strain>
    </source>
</reference>
<organism evidence="1 2">
    <name type="scientific">Prunus dulcis</name>
    <name type="common">Almond</name>
    <name type="synonym">Amygdalus dulcis</name>
    <dbReference type="NCBI Taxonomy" id="3755"/>
    <lineage>
        <taxon>Eukaryota</taxon>
        <taxon>Viridiplantae</taxon>
        <taxon>Streptophyta</taxon>
        <taxon>Embryophyta</taxon>
        <taxon>Tracheophyta</taxon>
        <taxon>Spermatophyta</taxon>
        <taxon>Magnoliopsida</taxon>
        <taxon>eudicotyledons</taxon>
        <taxon>Gunneridae</taxon>
        <taxon>Pentapetalae</taxon>
        <taxon>rosids</taxon>
        <taxon>fabids</taxon>
        <taxon>Rosales</taxon>
        <taxon>Rosaceae</taxon>
        <taxon>Amygdaloideae</taxon>
        <taxon>Amygdaleae</taxon>
        <taxon>Prunus</taxon>
    </lineage>
</organism>
<dbReference type="Gramene" id="VVA28682">
    <property type="protein sequence ID" value="VVA28682"/>
    <property type="gene ID" value="Prudul26B003868"/>
</dbReference>
<accession>A0A5E4FLG1</accession>